<comment type="caution">
    <text evidence="4">The sequence shown here is derived from an EMBL/GenBank/DDBJ whole genome shotgun (WGS) entry which is preliminary data.</text>
</comment>
<protein>
    <submittedName>
        <fullName evidence="4">Dna pantothenate metabolism flavoprotein</fullName>
    </submittedName>
</protein>
<feature type="region of interest" description="Disordered" evidence="2">
    <location>
        <begin position="289"/>
        <end position="380"/>
    </location>
</feature>
<dbReference type="InterPro" id="IPR035929">
    <property type="entry name" value="CoaB-like_sf"/>
</dbReference>
<sequence>MAGAVSLDAALANFFSSEVPPSTLPAVRQQVLNFIQGVEPQGGEHAARVAFVTSGGTTVPIEKNTVRFISNFSTGERGAGLCEQFLQQGYFVIFLHSSCSAQPFVRHVIPSRPGPQLLDDAVLLRSQDVQKHLQQGGVSPVWVGPAGASESNNCTRPWGHPGDGVMNDGSLCAKRSPCVSRVESRPAGEPQKSETTDVYLCLPARGSTATTHALGTYRSSRSRLLCVSFESVTEYLFLWREVLEVCRPLADQLVVCACAAVADFYIPASNMPTHKLDSRLAYTCQDARSHEKPPCESSSNAFRGPRRRSSTEEETPDPGGMSGFQHEDETVQTNAFPALDSRQARDTAGDDTKARPSQTNGEVGKREQLPQLHEVSQMEPPPGMITLKLAPVPKMLGLAKQIIPQCFFISFKLETDPRVLAAKAMRSLRRYGADIVVGNLLKSRHQTVTVFSENEALIVRAPCIREDPDNLDTREGTPGTRGRSEICAPGSAKEHEWALGRNSIERQLVNLIDQRYATKRRASPN</sequence>
<evidence type="ECO:0000256" key="1">
    <source>
        <dbReference type="ARBA" id="ARBA00005703"/>
    </source>
</evidence>
<dbReference type="GO" id="GO:0015937">
    <property type="term" value="P:coenzyme A biosynthetic process"/>
    <property type="evidence" value="ECO:0007669"/>
    <property type="project" value="UniProtKB-ARBA"/>
</dbReference>
<name>A0A2C6LBC1_9APIC</name>
<dbReference type="RefSeq" id="XP_067927084.1">
    <property type="nucleotide sequence ID" value="XM_068060936.1"/>
</dbReference>
<evidence type="ECO:0000313" key="4">
    <source>
        <dbReference type="EMBL" id="PHJ25437.1"/>
    </source>
</evidence>
<feature type="domain" description="DNA/pantothenate metabolism flavoprotein C-terminal" evidence="3">
    <location>
        <begin position="50"/>
        <end position="102"/>
    </location>
</feature>
<evidence type="ECO:0000256" key="2">
    <source>
        <dbReference type="SAM" id="MobiDB-lite"/>
    </source>
</evidence>
<dbReference type="OrthoDB" id="70224at2759"/>
<dbReference type="InterPro" id="IPR007085">
    <property type="entry name" value="DNA/pantothenate-metab_flavo_C"/>
</dbReference>
<evidence type="ECO:0000313" key="5">
    <source>
        <dbReference type="Proteomes" id="UP000221165"/>
    </source>
</evidence>
<gene>
    <name evidence="4" type="ORF">CSUI_000705</name>
</gene>
<organism evidence="4 5">
    <name type="scientific">Cystoisospora suis</name>
    <dbReference type="NCBI Taxonomy" id="483139"/>
    <lineage>
        <taxon>Eukaryota</taxon>
        <taxon>Sar</taxon>
        <taxon>Alveolata</taxon>
        <taxon>Apicomplexa</taxon>
        <taxon>Conoidasida</taxon>
        <taxon>Coccidia</taxon>
        <taxon>Eucoccidiorida</taxon>
        <taxon>Eimeriorina</taxon>
        <taxon>Sarcocystidae</taxon>
        <taxon>Cystoisospora</taxon>
    </lineage>
</organism>
<dbReference type="Pfam" id="PF04127">
    <property type="entry name" value="DFP"/>
    <property type="match status" value="1"/>
</dbReference>
<reference evidence="4 5" key="1">
    <citation type="journal article" date="2017" name="Int. J. Parasitol.">
        <title>The genome of the protozoan parasite Cystoisospora suis and a reverse vaccinology approach to identify vaccine candidates.</title>
        <authorList>
            <person name="Palmieri N."/>
            <person name="Shrestha A."/>
            <person name="Ruttkowski B."/>
            <person name="Beck T."/>
            <person name="Vogl C."/>
            <person name="Tomley F."/>
            <person name="Blake D.P."/>
            <person name="Joachim A."/>
        </authorList>
    </citation>
    <scope>NUCLEOTIDE SEQUENCE [LARGE SCALE GENOMIC DNA]</scope>
    <source>
        <strain evidence="4 5">Wien I</strain>
    </source>
</reference>
<proteinExistence type="inferred from homology"/>
<dbReference type="Gene3D" id="3.40.50.10300">
    <property type="entry name" value="CoaB-like"/>
    <property type="match status" value="1"/>
</dbReference>
<dbReference type="Proteomes" id="UP000221165">
    <property type="component" value="Unassembled WGS sequence"/>
</dbReference>
<keyword evidence="5" id="KW-1185">Reference proteome</keyword>
<comment type="similarity">
    <text evidence="1">Belongs to the PPC synthetase family.</text>
</comment>
<dbReference type="GeneID" id="94424147"/>
<feature type="compositionally biased region" description="Basic and acidic residues" evidence="2">
    <location>
        <begin position="342"/>
        <end position="354"/>
    </location>
</feature>
<dbReference type="SUPFAM" id="SSF102645">
    <property type="entry name" value="CoaB-like"/>
    <property type="match status" value="3"/>
</dbReference>
<evidence type="ECO:0000259" key="3">
    <source>
        <dbReference type="Pfam" id="PF04127"/>
    </source>
</evidence>
<dbReference type="GO" id="GO:0003824">
    <property type="term" value="F:catalytic activity"/>
    <property type="evidence" value="ECO:0007669"/>
    <property type="project" value="UniProtKB-ARBA"/>
</dbReference>
<dbReference type="EMBL" id="MIGC01000280">
    <property type="protein sequence ID" value="PHJ25437.1"/>
    <property type="molecule type" value="Genomic_DNA"/>
</dbReference>
<accession>A0A2C6LBC1</accession>
<dbReference type="VEuPathDB" id="ToxoDB:CSUI_000705"/>
<dbReference type="AlphaFoldDB" id="A0A2C6LBC1"/>